<dbReference type="EMBL" id="DF820467">
    <property type="protein sequence ID" value="GAK58266.1"/>
    <property type="molecule type" value="Genomic_DNA"/>
</dbReference>
<sequence>MKNTIKGMLSLLLIIMLLQILAALGYAQPQKDILRVGAQTSAMLTLDPARTTGEGTTVILSHLYNKLVDFEFGDSTRIVPDLAESWEIVPDGKTWVFHLKHDATFASGNPVTAADVVFSLQRVLRIAETPSRRLSQFGVTPESISKIDEYTVQIVLKRQYAPQYFLSCLAYPSVGSILDQQLVLQHEENNDFGSAWLSLHAAGSGPFVVEQWVPGQGLTLNVREHFWENWTPFFNKLTVKEMDPLLQMTMVQKGDIDLAWNLRPEQIHHLRQNPDLYMYETPEFTIMYLGMNVGYEPLSRSEVRDAIRYAIDYDAIMHEILQDAAIKIQTIIPQGIFGYNPATPYNFDLEKAKNLLAEAGYPDGFEVELLCAPSHPWSAIAVKLQSDLAKIGIHVSLKFMDGLELYTTYQTQAHQMVLAQWQSDYADPNDNAMAFAHSTSVDKDAKVLSLAWRNKYVNPEIAALVDEAAYELDRDRRAALYQTITEKILDDGPFAVLGSPLRQVVARFEDFEVPPSFFMFDASTFK</sequence>
<feature type="domain" description="Solute-binding protein family 5" evidence="1">
    <location>
        <begin position="78"/>
        <end position="440"/>
    </location>
</feature>
<dbReference type="AlphaFoldDB" id="A0A081C111"/>
<keyword evidence="3" id="KW-1185">Reference proteome</keyword>
<dbReference type="PANTHER" id="PTHR30290:SF34">
    <property type="entry name" value="ABC TRANSPORTER, PERIPLASMIC OLIGO-PEPTIDE BINDING PROTEIN, PUTATIVE-RELATED"/>
    <property type="match status" value="1"/>
</dbReference>
<dbReference type="GO" id="GO:0043190">
    <property type="term" value="C:ATP-binding cassette (ABC) transporter complex"/>
    <property type="evidence" value="ECO:0007669"/>
    <property type="project" value="InterPro"/>
</dbReference>
<dbReference type="GO" id="GO:0042597">
    <property type="term" value="C:periplasmic space"/>
    <property type="evidence" value="ECO:0007669"/>
    <property type="project" value="UniProtKB-ARBA"/>
</dbReference>
<dbReference type="InterPro" id="IPR030678">
    <property type="entry name" value="Peptide/Ni-bd"/>
</dbReference>
<dbReference type="GO" id="GO:1904680">
    <property type="term" value="F:peptide transmembrane transporter activity"/>
    <property type="evidence" value="ECO:0007669"/>
    <property type="project" value="TreeGrafter"/>
</dbReference>
<dbReference type="Gene3D" id="3.90.76.10">
    <property type="entry name" value="Dipeptide-binding Protein, Domain 1"/>
    <property type="match status" value="1"/>
</dbReference>
<accession>A0A081C111</accession>
<evidence type="ECO:0000313" key="3">
    <source>
        <dbReference type="Proteomes" id="UP000030661"/>
    </source>
</evidence>
<proteinExistence type="predicted"/>
<dbReference type="InterPro" id="IPR000914">
    <property type="entry name" value="SBP_5_dom"/>
</dbReference>
<evidence type="ECO:0000259" key="1">
    <source>
        <dbReference type="Pfam" id="PF00496"/>
    </source>
</evidence>
<reference evidence="2" key="1">
    <citation type="journal article" date="2015" name="PeerJ">
        <title>First genomic representation of candidate bacterial phylum KSB3 points to enhanced environmental sensing as a trigger of wastewater bulking.</title>
        <authorList>
            <person name="Sekiguchi Y."/>
            <person name="Ohashi A."/>
            <person name="Parks D.H."/>
            <person name="Yamauchi T."/>
            <person name="Tyson G.W."/>
            <person name="Hugenholtz P."/>
        </authorList>
    </citation>
    <scope>NUCLEOTIDE SEQUENCE [LARGE SCALE GENOMIC DNA]</scope>
</reference>
<dbReference type="PANTHER" id="PTHR30290">
    <property type="entry name" value="PERIPLASMIC BINDING COMPONENT OF ABC TRANSPORTER"/>
    <property type="match status" value="1"/>
</dbReference>
<name>A0A081C111_VECG1</name>
<dbReference type="SUPFAM" id="SSF53850">
    <property type="entry name" value="Periplasmic binding protein-like II"/>
    <property type="match status" value="1"/>
</dbReference>
<dbReference type="Gene3D" id="3.40.190.10">
    <property type="entry name" value="Periplasmic binding protein-like II"/>
    <property type="match status" value="1"/>
</dbReference>
<evidence type="ECO:0000313" key="2">
    <source>
        <dbReference type="EMBL" id="GAK58266.1"/>
    </source>
</evidence>
<dbReference type="PIRSF" id="PIRSF002741">
    <property type="entry name" value="MppA"/>
    <property type="match status" value="1"/>
</dbReference>
<organism evidence="2">
    <name type="scientific">Vecturithrix granuli</name>
    <dbReference type="NCBI Taxonomy" id="1499967"/>
    <lineage>
        <taxon>Bacteria</taxon>
        <taxon>Candidatus Moduliflexota</taxon>
        <taxon>Candidatus Vecturitrichia</taxon>
        <taxon>Candidatus Vecturitrichales</taxon>
        <taxon>Candidatus Vecturitrichaceae</taxon>
        <taxon>Candidatus Vecturithrix</taxon>
    </lineage>
</organism>
<protein>
    <submittedName>
        <fullName evidence="2">ABC-type dipeptide transport system, periplasmic component</fullName>
    </submittedName>
</protein>
<dbReference type="InterPro" id="IPR039424">
    <property type="entry name" value="SBP_5"/>
</dbReference>
<dbReference type="STRING" id="1499967.U27_05239"/>
<dbReference type="Proteomes" id="UP000030661">
    <property type="component" value="Unassembled WGS sequence"/>
</dbReference>
<gene>
    <name evidence="2" type="ORF">U27_05239</name>
</gene>
<dbReference type="Gene3D" id="3.10.105.10">
    <property type="entry name" value="Dipeptide-binding Protein, Domain 3"/>
    <property type="match status" value="1"/>
</dbReference>
<dbReference type="GO" id="GO:0015833">
    <property type="term" value="P:peptide transport"/>
    <property type="evidence" value="ECO:0007669"/>
    <property type="project" value="TreeGrafter"/>
</dbReference>
<dbReference type="eggNOG" id="COG0747">
    <property type="taxonomic scope" value="Bacteria"/>
</dbReference>
<dbReference type="CDD" id="cd08512">
    <property type="entry name" value="PBP2_NikA_DppA_OppA_like_7"/>
    <property type="match status" value="1"/>
</dbReference>
<dbReference type="HOGENOM" id="CLU_017028_7_2_0"/>
<dbReference type="Pfam" id="PF00496">
    <property type="entry name" value="SBP_bac_5"/>
    <property type="match status" value="1"/>
</dbReference>